<dbReference type="EMBL" id="CAJOBG010058782">
    <property type="protein sequence ID" value="CAF4536966.1"/>
    <property type="molecule type" value="Genomic_DNA"/>
</dbReference>
<feature type="non-terminal residue" evidence="2">
    <location>
        <position position="226"/>
    </location>
</feature>
<protein>
    <recommendedName>
        <fullName evidence="1">Reverse transcriptase domain-containing protein</fullName>
    </recommendedName>
</protein>
<dbReference type="SUPFAM" id="SSF56672">
    <property type="entry name" value="DNA/RNA polymerases"/>
    <property type="match status" value="1"/>
</dbReference>
<dbReference type="Pfam" id="PF00078">
    <property type="entry name" value="RVT_1"/>
    <property type="match status" value="1"/>
</dbReference>
<proteinExistence type="predicted"/>
<dbReference type="InterPro" id="IPR043502">
    <property type="entry name" value="DNA/RNA_pol_sf"/>
</dbReference>
<evidence type="ECO:0000259" key="1">
    <source>
        <dbReference type="PROSITE" id="PS50878"/>
    </source>
</evidence>
<accession>A0A820XS12</accession>
<keyword evidence="3" id="KW-1185">Reference proteome</keyword>
<sequence>HIIRSIIEYYSRHRDPIAIIQWDQEKAFDRINHVYLLETLKRLGFGSNFISWIKLLYLNATFKIKINNSITDPISFKSGIRQGCPLSGGLFVLCIEPLLHNIRRNARIPGVLPPGSQFPSVVRSILNKDNVNVNIKLSAYADDVCTIAFNVNDERETQAMFELYNNASGGKTNKDKTIIFWISDWLDPPNFKSKIEREYCHFLGVPIDTKGKIPSIELDKMILNVN</sequence>
<evidence type="ECO:0000313" key="3">
    <source>
        <dbReference type="Proteomes" id="UP000663866"/>
    </source>
</evidence>
<name>A0A820XS12_9BILA</name>
<dbReference type="PANTHER" id="PTHR31635:SF196">
    <property type="entry name" value="REVERSE TRANSCRIPTASE DOMAIN-CONTAINING PROTEIN-RELATED"/>
    <property type="match status" value="1"/>
</dbReference>
<feature type="domain" description="Reverse transcriptase" evidence="1">
    <location>
        <begin position="1"/>
        <end position="207"/>
    </location>
</feature>
<dbReference type="InterPro" id="IPR000477">
    <property type="entry name" value="RT_dom"/>
</dbReference>
<dbReference type="AlphaFoldDB" id="A0A820XS12"/>
<feature type="non-terminal residue" evidence="2">
    <location>
        <position position="1"/>
    </location>
</feature>
<evidence type="ECO:0000313" key="2">
    <source>
        <dbReference type="EMBL" id="CAF4536966.1"/>
    </source>
</evidence>
<gene>
    <name evidence="2" type="ORF">OVN521_LOCUS42583</name>
</gene>
<reference evidence="2" key="1">
    <citation type="submission" date="2021-02" db="EMBL/GenBank/DDBJ databases">
        <authorList>
            <person name="Nowell W R."/>
        </authorList>
    </citation>
    <scope>NUCLEOTIDE SEQUENCE</scope>
</reference>
<organism evidence="2 3">
    <name type="scientific">Rotaria magnacalcarata</name>
    <dbReference type="NCBI Taxonomy" id="392030"/>
    <lineage>
        <taxon>Eukaryota</taxon>
        <taxon>Metazoa</taxon>
        <taxon>Spiralia</taxon>
        <taxon>Gnathifera</taxon>
        <taxon>Rotifera</taxon>
        <taxon>Eurotatoria</taxon>
        <taxon>Bdelloidea</taxon>
        <taxon>Philodinida</taxon>
        <taxon>Philodinidae</taxon>
        <taxon>Rotaria</taxon>
    </lineage>
</organism>
<dbReference type="PANTHER" id="PTHR31635">
    <property type="entry name" value="REVERSE TRANSCRIPTASE DOMAIN-CONTAINING PROTEIN-RELATED"/>
    <property type="match status" value="1"/>
</dbReference>
<comment type="caution">
    <text evidence="2">The sequence shown here is derived from an EMBL/GenBank/DDBJ whole genome shotgun (WGS) entry which is preliminary data.</text>
</comment>
<dbReference type="Proteomes" id="UP000663866">
    <property type="component" value="Unassembled WGS sequence"/>
</dbReference>
<dbReference type="PROSITE" id="PS50878">
    <property type="entry name" value="RT_POL"/>
    <property type="match status" value="1"/>
</dbReference>